<sequence length="563" mass="62113">MQSDVQIAQARVDLRVSATGSQIVAPVTSFAHLAHVLGREIMEGIRRHGYQQPTAIQAQAIPVALSGRDVIGVAGRPGQLDLALLHFNDVYNIQDGKFARFVKELREEQESMKGTFGQVLVLFSGDAFGGSTWSTLKAGAQMPKALNMAGVDIACPGNHEFDFGFSEGGRLFEACSFPWVLSNLGNLARDKQLPLRSHILKDVGGLRIGFFGLMDQNAAQLFEGGHQYFQDFVDRGKDMVKILRELGAEIVIALTHMDMISDERLSQEVQGIDLILGGHDHMICPRVGTSIRGPGEVLKSGSDFEGFSKITYVSGRWCSEFRRVSKSGGQDQAAAKFESEVYQSIRPQLQRRVLQSDVVLDCREATVRSRESNVGNFIADSILQSCRSKIRCDAAFINGGMMRGNRTYKGVLTQEDVLGMVAYQDSLCVLDMRGEELLETLEHSVSQLPARKGCFLHVSGLRFEFDPSRDPGARVDKGSIRIGDDLRPVSDDEVYRCVTREWLRSSGGMDGFKSLGRATVVVAATQALMQEGLVLPSLLIKDEVYRISPSVDGRCQERRRSRL</sequence>
<evidence type="ECO:0000256" key="1">
    <source>
        <dbReference type="ARBA" id="ARBA00006654"/>
    </source>
</evidence>
<dbReference type="Gene3D" id="3.40.50.300">
    <property type="entry name" value="P-loop containing nucleotide triphosphate hydrolases"/>
    <property type="match status" value="1"/>
</dbReference>
<keyword evidence="7" id="KW-1185">Reference proteome</keyword>
<dbReference type="InterPro" id="IPR008334">
    <property type="entry name" value="5'-Nucleotdase_C"/>
</dbReference>
<dbReference type="PANTHER" id="PTHR11575:SF48">
    <property type="entry name" value="5'-NUCLEOTIDASE"/>
    <property type="match status" value="1"/>
</dbReference>
<dbReference type="SUPFAM" id="SSF55816">
    <property type="entry name" value="5'-nucleotidase (syn. UDP-sugar hydrolase), C-terminal domain"/>
    <property type="match status" value="1"/>
</dbReference>
<keyword evidence="3" id="KW-0378">Hydrolase</keyword>
<evidence type="ECO:0000313" key="6">
    <source>
        <dbReference type="EMBL" id="CAE7355227.1"/>
    </source>
</evidence>
<dbReference type="Pfam" id="PF00149">
    <property type="entry name" value="Metallophos"/>
    <property type="match status" value="1"/>
</dbReference>
<feature type="domain" description="Calcineurin-like phosphoesterase" evidence="4">
    <location>
        <begin position="84"/>
        <end position="281"/>
    </location>
</feature>
<evidence type="ECO:0000256" key="2">
    <source>
        <dbReference type="ARBA" id="ARBA00022729"/>
    </source>
</evidence>
<dbReference type="Pfam" id="PF02872">
    <property type="entry name" value="5_nucleotid_C"/>
    <property type="match status" value="1"/>
</dbReference>
<gene>
    <name evidence="6" type="primary">yfkN</name>
    <name evidence="6" type="ORF">SNEC2469_LOCUS9281</name>
</gene>
<dbReference type="EMBL" id="CAJNJA010015030">
    <property type="protein sequence ID" value="CAE7355227.1"/>
    <property type="molecule type" value="Genomic_DNA"/>
</dbReference>
<comment type="similarity">
    <text evidence="1 3">Belongs to the 5'-nucleotidase family.</text>
</comment>
<evidence type="ECO:0000313" key="7">
    <source>
        <dbReference type="Proteomes" id="UP000601435"/>
    </source>
</evidence>
<dbReference type="PRINTS" id="PR01607">
    <property type="entry name" value="APYRASEFAMLY"/>
</dbReference>
<evidence type="ECO:0000256" key="3">
    <source>
        <dbReference type="RuleBase" id="RU362119"/>
    </source>
</evidence>
<reference evidence="6" key="1">
    <citation type="submission" date="2021-02" db="EMBL/GenBank/DDBJ databases">
        <authorList>
            <person name="Dougan E. K."/>
            <person name="Rhodes N."/>
            <person name="Thang M."/>
            <person name="Chan C."/>
        </authorList>
    </citation>
    <scope>NUCLEOTIDE SEQUENCE</scope>
</reference>
<dbReference type="PANTHER" id="PTHR11575">
    <property type="entry name" value="5'-NUCLEOTIDASE-RELATED"/>
    <property type="match status" value="1"/>
</dbReference>
<keyword evidence="2" id="KW-0732">Signal</keyword>
<dbReference type="AlphaFoldDB" id="A0A812P9C7"/>
<dbReference type="InterPro" id="IPR006179">
    <property type="entry name" value="5_nucleotidase/apyrase"/>
</dbReference>
<accession>A0A812P9C7</accession>
<name>A0A812P9C7_9DINO</name>
<proteinExistence type="inferred from homology"/>
<dbReference type="InterPro" id="IPR029052">
    <property type="entry name" value="Metallo-depent_PP-like"/>
</dbReference>
<dbReference type="GO" id="GO:0009166">
    <property type="term" value="P:nucleotide catabolic process"/>
    <property type="evidence" value="ECO:0007669"/>
    <property type="project" value="InterPro"/>
</dbReference>
<protein>
    <submittedName>
        <fullName evidence="6">YfkN protein</fullName>
    </submittedName>
</protein>
<dbReference type="Gene3D" id="3.90.780.10">
    <property type="entry name" value="5'-Nucleotidase, C-terminal domain"/>
    <property type="match status" value="1"/>
</dbReference>
<dbReference type="SUPFAM" id="SSF52540">
    <property type="entry name" value="P-loop containing nucleoside triphosphate hydrolases"/>
    <property type="match status" value="1"/>
</dbReference>
<comment type="caution">
    <text evidence="6">The sequence shown here is derived from an EMBL/GenBank/DDBJ whole genome shotgun (WGS) entry which is preliminary data.</text>
</comment>
<dbReference type="GO" id="GO:0000166">
    <property type="term" value="F:nucleotide binding"/>
    <property type="evidence" value="ECO:0007669"/>
    <property type="project" value="UniProtKB-KW"/>
</dbReference>
<dbReference type="Proteomes" id="UP000601435">
    <property type="component" value="Unassembled WGS sequence"/>
</dbReference>
<dbReference type="OrthoDB" id="10252235at2759"/>
<organism evidence="6 7">
    <name type="scientific">Symbiodinium necroappetens</name>
    <dbReference type="NCBI Taxonomy" id="1628268"/>
    <lineage>
        <taxon>Eukaryota</taxon>
        <taxon>Sar</taxon>
        <taxon>Alveolata</taxon>
        <taxon>Dinophyceae</taxon>
        <taxon>Suessiales</taxon>
        <taxon>Symbiodiniaceae</taxon>
        <taxon>Symbiodinium</taxon>
    </lineage>
</organism>
<dbReference type="SUPFAM" id="SSF56300">
    <property type="entry name" value="Metallo-dependent phosphatases"/>
    <property type="match status" value="1"/>
</dbReference>
<dbReference type="GO" id="GO:0016787">
    <property type="term" value="F:hydrolase activity"/>
    <property type="evidence" value="ECO:0007669"/>
    <property type="project" value="UniProtKB-KW"/>
</dbReference>
<keyword evidence="3" id="KW-0547">Nucleotide-binding</keyword>
<dbReference type="InterPro" id="IPR027417">
    <property type="entry name" value="P-loop_NTPase"/>
</dbReference>
<dbReference type="Gene3D" id="3.60.21.10">
    <property type="match status" value="1"/>
</dbReference>
<evidence type="ECO:0000259" key="5">
    <source>
        <dbReference type="Pfam" id="PF02872"/>
    </source>
</evidence>
<feature type="domain" description="5'-Nucleotidase C-terminal" evidence="5">
    <location>
        <begin position="363"/>
        <end position="514"/>
    </location>
</feature>
<dbReference type="InterPro" id="IPR036907">
    <property type="entry name" value="5'-Nucleotdase_C_sf"/>
</dbReference>
<evidence type="ECO:0000259" key="4">
    <source>
        <dbReference type="Pfam" id="PF00149"/>
    </source>
</evidence>
<dbReference type="InterPro" id="IPR004843">
    <property type="entry name" value="Calcineurin-like_PHP"/>
</dbReference>